<dbReference type="OrthoDB" id="10251809at2759"/>
<organism evidence="8 9">
    <name type="scientific">Monoraphidium neglectum</name>
    <dbReference type="NCBI Taxonomy" id="145388"/>
    <lineage>
        <taxon>Eukaryota</taxon>
        <taxon>Viridiplantae</taxon>
        <taxon>Chlorophyta</taxon>
        <taxon>core chlorophytes</taxon>
        <taxon>Chlorophyceae</taxon>
        <taxon>CS clade</taxon>
        <taxon>Sphaeropleales</taxon>
        <taxon>Selenastraceae</taxon>
        <taxon>Monoraphidium</taxon>
    </lineage>
</organism>
<dbReference type="SUPFAM" id="SSF90123">
    <property type="entry name" value="ABC transporter transmembrane region"/>
    <property type="match status" value="1"/>
</dbReference>
<feature type="compositionally biased region" description="Low complexity" evidence="6">
    <location>
        <begin position="364"/>
        <end position="382"/>
    </location>
</feature>
<feature type="compositionally biased region" description="Polar residues" evidence="6">
    <location>
        <begin position="293"/>
        <end position="308"/>
    </location>
</feature>
<dbReference type="PANTHER" id="PTHR46093:SF3">
    <property type="entry name" value="ACYL-COA-BINDING DOMAIN-CONTAINING PROTEIN 4"/>
    <property type="match status" value="1"/>
</dbReference>
<dbReference type="Gene3D" id="2.120.10.80">
    <property type="entry name" value="Kelch-type beta propeller"/>
    <property type="match status" value="1"/>
</dbReference>
<gene>
    <name evidence="8" type="ORF">MNEG_2194</name>
</gene>
<keyword evidence="2" id="KW-0812">Transmembrane</keyword>
<feature type="compositionally biased region" description="Low complexity" evidence="6">
    <location>
        <begin position="630"/>
        <end position="656"/>
    </location>
</feature>
<evidence type="ECO:0000259" key="7">
    <source>
        <dbReference type="PROSITE" id="PS50929"/>
    </source>
</evidence>
<dbReference type="InterPro" id="IPR036640">
    <property type="entry name" value="ABC1_TM_sf"/>
</dbReference>
<dbReference type="RefSeq" id="XP_013904777.1">
    <property type="nucleotide sequence ID" value="XM_014049323.1"/>
</dbReference>
<dbReference type="GO" id="GO:0016020">
    <property type="term" value="C:membrane"/>
    <property type="evidence" value="ECO:0007669"/>
    <property type="project" value="InterPro"/>
</dbReference>
<evidence type="ECO:0000256" key="4">
    <source>
        <dbReference type="ARBA" id="ARBA00022989"/>
    </source>
</evidence>
<feature type="compositionally biased region" description="Low complexity" evidence="6">
    <location>
        <begin position="329"/>
        <end position="339"/>
    </location>
</feature>
<feature type="compositionally biased region" description="Polar residues" evidence="6">
    <location>
        <begin position="657"/>
        <end position="674"/>
    </location>
</feature>
<evidence type="ECO:0000313" key="8">
    <source>
        <dbReference type="EMBL" id="KIZ05758.1"/>
    </source>
</evidence>
<proteinExistence type="predicted"/>
<dbReference type="Gene3D" id="1.20.1560.10">
    <property type="entry name" value="ABC transporter type 1, transmembrane domain"/>
    <property type="match status" value="1"/>
</dbReference>
<feature type="region of interest" description="Disordered" evidence="6">
    <location>
        <begin position="225"/>
        <end position="350"/>
    </location>
</feature>
<feature type="compositionally biased region" description="Basic and acidic residues" evidence="6">
    <location>
        <begin position="612"/>
        <end position="629"/>
    </location>
</feature>
<dbReference type="Proteomes" id="UP000054498">
    <property type="component" value="Unassembled WGS sequence"/>
</dbReference>
<dbReference type="PANTHER" id="PTHR46093">
    <property type="entry name" value="ACYL-COA-BINDING DOMAIN-CONTAINING PROTEIN 5"/>
    <property type="match status" value="1"/>
</dbReference>
<feature type="compositionally biased region" description="Basic and acidic residues" evidence="6">
    <location>
        <begin position="675"/>
        <end position="687"/>
    </location>
</feature>
<dbReference type="EMBL" id="KK100460">
    <property type="protein sequence ID" value="KIZ05758.1"/>
    <property type="molecule type" value="Genomic_DNA"/>
</dbReference>
<reference evidence="8 9" key="1">
    <citation type="journal article" date="2013" name="BMC Genomics">
        <title>Reconstruction of the lipid metabolism for the microalga Monoraphidium neglectum from its genome sequence reveals characteristics suitable for biofuel production.</title>
        <authorList>
            <person name="Bogen C."/>
            <person name="Al-Dilaimi A."/>
            <person name="Albersmeier A."/>
            <person name="Wichmann J."/>
            <person name="Grundmann M."/>
            <person name="Rupp O."/>
            <person name="Lauersen K.J."/>
            <person name="Blifernez-Klassen O."/>
            <person name="Kalinowski J."/>
            <person name="Goesmann A."/>
            <person name="Mussgnug J.H."/>
            <person name="Kruse O."/>
        </authorList>
    </citation>
    <scope>NUCLEOTIDE SEQUENCE [LARGE SCALE GENOMIC DNA]</scope>
    <source>
        <strain evidence="8 9">SAG 48.87</strain>
    </source>
</reference>
<keyword evidence="9" id="KW-1185">Reference proteome</keyword>
<dbReference type="InterPro" id="IPR011527">
    <property type="entry name" value="ABC1_TM_dom"/>
</dbReference>
<feature type="region of interest" description="Disordered" evidence="6">
    <location>
        <begin position="473"/>
        <end position="501"/>
    </location>
</feature>
<dbReference type="KEGG" id="mng:MNEG_2194"/>
<feature type="region of interest" description="Disordered" evidence="6">
    <location>
        <begin position="364"/>
        <end position="396"/>
    </location>
</feature>
<dbReference type="Pfam" id="PF24681">
    <property type="entry name" value="Kelch_KLHDC2_KLHL20_DRC7"/>
    <property type="match status" value="1"/>
</dbReference>
<accession>A0A0D2K5Y3</accession>
<evidence type="ECO:0000256" key="1">
    <source>
        <dbReference type="ARBA" id="ARBA00022441"/>
    </source>
</evidence>
<dbReference type="AlphaFoldDB" id="A0A0D2K5Y3"/>
<feature type="domain" description="ABC transmembrane type-1" evidence="7">
    <location>
        <begin position="758"/>
        <end position="895"/>
    </location>
</feature>
<keyword evidence="5" id="KW-0472">Membrane</keyword>
<evidence type="ECO:0000256" key="5">
    <source>
        <dbReference type="ARBA" id="ARBA00023136"/>
    </source>
</evidence>
<dbReference type="InterPro" id="IPR015915">
    <property type="entry name" value="Kelch-typ_b-propeller"/>
</dbReference>
<name>A0A0D2K5Y3_9CHLO</name>
<dbReference type="PROSITE" id="PS50929">
    <property type="entry name" value="ABC_TM1F"/>
    <property type="match status" value="1"/>
</dbReference>
<protein>
    <recommendedName>
        <fullName evidence="7">ABC transmembrane type-1 domain-containing protein</fullName>
    </recommendedName>
</protein>
<dbReference type="SUPFAM" id="SSF117281">
    <property type="entry name" value="Kelch motif"/>
    <property type="match status" value="1"/>
</dbReference>
<evidence type="ECO:0000256" key="6">
    <source>
        <dbReference type="SAM" id="MobiDB-lite"/>
    </source>
</evidence>
<keyword evidence="4" id="KW-1133">Transmembrane helix</keyword>
<dbReference type="GO" id="GO:0140359">
    <property type="term" value="F:ABC-type transporter activity"/>
    <property type="evidence" value="ECO:0007669"/>
    <property type="project" value="InterPro"/>
</dbReference>
<keyword evidence="3" id="KW-0677">Repeat</keyword>
<feature type="region of interest" description="Disordered" evidence="6">
    <location>
        <begin position="610"/>
        <end position="687"/>
    </location>
</feature>
<dbReference type="GeneID" id="25735072"/>
<sequence>MQGGYGGSGAFVFMNSLATLNVITGEVADLRPSGVPPTVRAYHTATVIGHSLFVFGGRGKSGVIPEGDPTLLCCFDALQNTWRALSPGSGVYGQPPCPRSSHRAVAFAGRVVLFGGAPQSSDEARERMGDIHTLVVTPSGDVVWSACDDPGSSSKERPAGRSAHSMVLVGQQGLAIVGGYAGAGAAAAAANKGKKPTQYNQDVWALRLDRAAPQRCPEVQLACGAEAPGGGARQRPRAAAAGAGRARQQQGAAQAQNTRKRCAGSGRRASPGRDDAAAGAGDGGWKQTKRPRQQASAAHQQRPNSLQQHPLLRGGNNQAGAADLPAHDQQGAAPQAGASGFLGDLDAGAPTSQHGAAGALLSAATPATCAQQQPQPQQQQQQRPPPSPPRSPEYEQGRADGYLEALLRKDNDVLREALEAERRATAFQQGRLDDLERQLAAARERAAGAEASLSAASDALDQERRRAERALQDLQREGERRMAAEERAAAADGERREEREAAARVAAALAEARRGAKEKGEEAGRLQGELDAARRGARVAADAAARDAEAAAEERGRAQAELAEQRSKAAAAEERVARLSEALTRAEAAAAQLQDQVAKGDQERVALQQQLDSEKAAAESARARGDDLGRQLAASRAEAAASKEAAAGKEAQAQSLQEQLSKIQSDHSALQSRLQQERQRAADDTVSHRRALEGQVAGFDSTLKAALAGLAGAMQQEFNRAEARRGEGAGAGATPTRRAPLDNEYIIGLVLQHRRHLALATVCVLLCTASNLAAPVLSGLLFETLVQQQPMERYAKVFSVLLAGYVLEPLLTKIYMVNIIALGEKVGGSCPRSRGSRPKGAAGGASCLGVLATLRLELFRTLLMQKIEFFDRHSASELQGLLSVELDTMRSFVFS</sequence>
<evidence type="ECO:0000256" key="3">
    <source>
        <dbReference type="ARBA" id="ARBA00022737"/>
    </source>
</evidence>
<keyword evidence="1" id="KW-0880">Kelch repeat</keyword>
<dbReference type="GO" id="GO:0005524">
    <property type="term" value="F:ATP binding"/>
    <property type="evidence" value="ECO:0007669"/>
    <property type="project" value="InterPro"/>
</dbReference>
<evidence type="ECO:0000313" key="9">
    <source>
        <dbReference type="Proteomes" id="UP000054498"/>
    </source>
</evidence>
<evidence type="ECO:0000256" key="2">
    <source>
        <dbReference type="ARBA" id="ARBA00022692"/>
    </source>
</evidence>
<feature type="compositionally biased region" description="Low complexity" evidence="6">
    <location>
        <begin position="237"/>
        <end position="256"/>
    </location>
</feature>